<feature type="compositionally biased region" description="Basic residues" evidence="7">
    <location>
        <begin position="9"/>
        <end position="26"/>
    </location>
</feature>
<evidence type="ECO:0000256" key="3">
    <source>
        <dbReference type="ARBA" id="ARBA00023018"/>
    </source>
</evidence>
<dbReference type="Gene3D" id="2.30.29.30">
    <property type="entry name" value="Pleckstrin-homology domain (PH domain)/Phosphotyrosine-binding domain (PTB)"/>
    <property type="match status" value="1"/>
</dbReference>
<dbReference type="SUPFAM" id="SSF50729">
    <property type="entry name" value="PH domain-like"/>
    <property type="match status" value="1"/>
</dbReference>
<feature type="region of interest" description="Disordered" evidence="7">
    <location>
        <begin position="353"/>
        <end position="382"/>
    </location>
</feature>
<feature type="domain" description="WH1" evidence="8">
    <location>
        <begin position="61"/>
        <end position="173"/>
    </location>
</feature>
<protein>
    <submittedName>
        <fullName evidence="10">Homer protein homolog 2-like isoform X1</fullName>
    </submittedName>
</protein>
<reference evidence="10" key="1">
    <citation type="submission" date="2025-08" db="UniProtKB">
        <authorList>
            <consortium name="RefSeq"/>
        </authorList>
    </citation>
    <scope>IDENTIFICATION</scope>
    <source>
        <tissue evidence="10">Sperm</tissue>
    </source>
</reference>
<dbReference type="GO" id="GO:0007216">
    <property type="term" value="P:G protein-coupled glutamate receptor signaling pathway"/>
    <property type="evidence" value="ECO:0007669"/>
    <property type="project" value="InterPro"/>
</dbReference>
<dbReference type="InterPro" id="IPR011993">
    <property type="entry name" value="PH-like_dom_sf"/>
</dbReference>
<evidence type="ECO:0000256" key="7">
    <source>
        <dbReference type="SAM" id="MobiDB-lite"/>
    </source>
</evidence>
<evidence type="ECO:0000256" key="5">
    <source>
        <dbReference type="ARBA" id="ARBA00023606"/>
    </source>
</evidence>
<dbReference type="InterPro" id="IPR044100">
    <property type="entry name" value="Homer_EVH1"/>
</dbReference>
<comment type="subcellular location">
    <subcellularLocation>
        <location evidence="1">Cytoplasm</location>
    </subcellularLocation>
    <subcellularLocation>
        <location evidence="6">Postsynaptic density</location>
    </subcellularLocation>
</comment>
<accession>A0AAJ7TUV5</accession>
<dbReference type="KEGG" id="pmrn:116950683"/>
<evidence type="ECO:0000256" key="6">
    <source>
        <dbReference type="ARBA" id="ARBA00034105"/>
    </source>
</evidence>
<dbReference type="GO" id="GO:0014069">
    <property type="term" value="C:postsynaptic density"/>
    <property type="evidence" value="ECO:0007669"/>
    <property type="project" value="UniProtKB-SubCell"/>
</dbReference>
<dbReference type="Proteomes" id="UP001318040">
    <property type="component" value="Chromosome 40"/>
</dbReference>
<dbReference type="Gene3D" id="1.20.5.1700">
    <property type="match status" value="1"/>
</dbReference>
<proteinExistence type="inferred from homology"/>
<dbReference type="InterPro" id="IPR045027">
    <property type="entry name" value="Homer"/>
</dbReference>
<dbReference type="FunFam" id="2.30.29.30:FF:000014">
    <property type="entry name" value="Homer homolog 1 (Drosophila)"/>
    <property type="match status" value="1"/>
</dbReference>
<evidence type="ECO:0000256" key="4">
    <source>
        <dbReference type="ARBA" id="ARBA00023054"/>
    </source>
</evidence>
<evidence type="ECO:0000259" key="8">
    <source>
        <dbReference type="PROSITE" id="PS50229"/>
    </source>
</evidence>
<dbReference type="Pfam" id="PF00568">
    <property type="entry name" value="WH1"/>
    <property type="match status" value="1"/>
</dbReference>
<evidence type="ECO:0000256" key="1">
    <source>
        <dbReference type="ARBA" id="ARBA00004496"/>
    </source>
</evidence>
<dbReference type="InterPro" id="IPR000697">
    <property type="entry name" value="WH1/EVH1_dom"/>
</dbReference>
<feature type="region of interest" description="Disordered" evidence="7">
    <location>
        <begin position="1"/>
        <end position="67"/>
    </location>
</feature>
<keyword evidence="2" id="KW-0963">Cytoplasm</keyword>
<dbReference type="GO" id="GO:0005737">
    <property type="term" value="C:cytoplasm"/>
    <property type="evidence" value="ECO:0007669"/>
    <property type="project" value="UniProtKB-SubCell"/>
</dbReference>
<keyword evidence="3" id="KW-0770">Synapse</keyword>
<keyword evidence="4" id="KW-0175">Coiled coil</keyword>
<feature type="region of interest" description="Disordered" evidence="7">
    <location>
        <begin position="192"/>
        <end position="237"/>
    </location>
</feature>
<gene>
    <name evidence="10" type="primary">LOC116950683</name>
</gene>
<dbReference type="RefSeq" id="XP_032824530.1">
    <property type="nucleotide sequence ID" value="XM_032968639.1"/>
</dbReference>
<dbReference type="AlphaFoldDB" id="A0AAJ7TUV5"/>
<comment type="similarity">
    <text evidence="5">Belongs to the Homer family.</text>
</comment>
<dbReference type="GO" id="GO:0035256">
    <property type="term" value="F:G protein-coupled glutamate receptor binding"/>
    <property type="evidence" value="ECO:0007669"/>
    <property type="project" value="InterPro"/>
</dbReference>
<feature type="compositionally biased region" description="Basic and acidic residues" evidence="7">
    <location>
        <begin position="40"/>
        <end position="56"/>
    </location>
</feature>
<dbReference type="PANTHER" id="PTHR10918">
    <property type="entry name" value="HOMER"/>
    <property type="match status" value="1"/>
</dbReference>
<evidence type="ECO:0000313" key="10">
    <source>
        <dbReference type="RefSeq" id="XP_032824530.1"/>
    </source>
</evidence>
<keyword evidence="9" id="KW-1185">Reference proteome</keyword>
<name>A0AAJ7TUV5_PETMA</name>
<evidence type="ECO:0000313" key="9">
    <source>
        <dbReference type="Proteomes" id="UP001318040"/>
    </source>
</evidence>
<evidence type="ECO:0000256" key="2">
    <source>
        <dbReference type="ARBA" id="ARBA00022490"/>
    </source>
</evidence>
<dbReference type="SMART" id="SM00461">
    <property type="entry name" value="WH1"/>
    <property type="match status" value="1"/>
</dbReference>
<organism evidence="9 10">
    <name type="scientific">Petromyzon marinus</name>
    <name type="common">Sea lamprey</name>
    <dbReference type="NCBI Taxonomy" id="7757"/>
    <lineage>
        <taxon>Eukaryota</taxon>
        <taxon>Metazoa</taxon>
        <taxon>Chordata</taxon>
        <taxon>Craniata</taxon>
        <taxon>Vertebrata</taxon>
        <taxon>Cyclostomata</taxon>
        <taxon>Hyperoartia</taxon>
        <taxon>Petromyzontiformes</taxon>
        <taxon>Petromyzontidae</taxon>
        <taxon>Petromyzon</taxon>
    </lineage>
</organism>
<dbReference type="PROSITE" id="PS50229">
    <property type="entry name" value="WH1"/>
    <property type="match status" value="1"/>
</dbReference>
<sequence length="413" mass="46552">MFPEIRPSRYSRRCRRRSSHRRHRKPAASTDSPRRRLRRRADGRGAATERDPESRGSKRRAPIMGEQPVFTTRAHVFQIDPATKKAWMPVSKQAIVVAYYHHAARNSFRIVAVEGPRVVVNSAVAPGMSFTKTSHKFGQWVDGRANTVYGLGFGSEQLLEQFADKFEEVKAAMLRTKYKPHSSPDIAIAAAQGLRRGQSRRSARPPAPDETFGALPGQVALPENESTGRRPPPHSSLVNGQELEAELAALRGVNAELKASLETADSATEASMRETATCRQECEALLAKVNELERRRAEADRLLASNAQLSRHAQELEFQISEREQERALLTQRHEEVKEMKEEAERNLQKIKETEQKNAELQKRASALKEELSERQRKKEAAGREIDGWLRTLDGNIAELVEFRDCLAKIGQL</sequence>
<dbReference type="CDD" id="cd01206">
    <property type="entry name" value="EVH1_Homer_Vesl"/>
    <property type="match status" value="1"/>
</dbReference>